<feature type="region of interest" description="Disordered" evidence="2">
    <location>
        <begin position="18"/>
        <end position="43"/>
    </location>
</feature>
<dbReference type="EMBL" id="KZ308118">
    <property type="protein sequence ID" value="KAG8221956.1"/>
    <property type="molecule type" value="Genomic_DNA"/>
</dbReference>
<evidence type="ECO:0000313" key="3">
    <source>
        <dbReference type="EMBL" id="KAG8221956.1"/>
    </source>
</evidence>
<evidence type="ECO:0000256" key="1">
    <source>
        <dbReference type="SAM" id="Coils"/>
    </source>
</evidence>
<keyword evidence="1" id="KW-0175">Coiled coil</keyword>
<gene>
    <name evidence="3" type="ORF">J437_LFUL007797</name>
</gene>
<organism evidence="3 4">
    <name type="scientific">Ladona fulva</name>
    <name type="common">Scarce chaser dragonfly</name>
    <name type="synonym">Libellula fulva</name>
    <dbReference type="NCBI Taxonomy" id="123851"/>
    <lineage>
        <taxon>Eukaryota</taxon>
        <taxon>Metazoa</taxon>
        <taxon>Ecdysozoa</taxon>
        <taxon>Arthropoda</taxon>
        <taxon>Hexapoda</taxon>
        <taxon>Insecta</taxon>
        <taxon>Pterygota</taxon>
        <taxon>Palaeoptera</taxon>
        <taxon>Odonata</taxon>
        <taxon>Epiprocta</taxon>
        <taxon>Anisoptera</taxon>
        <taxon>Libelluloidea</taxon>
        <taxon>Libellulidae</taxon>
        <taxon>Ladona</taxon>
    </lineage>
</organism>
<sequence length="177" mass="20737">MSSEYDFLDDFFSDGVIQTSPSPSVFSETKSEDSFTSPSLNSDQVDRLKRENLKLRSRIKLYNKALDQQKARLTQLLTEKLALREEQRKYADYGKRLEEANLCVEATGQLNKQLQELSKSHEKEKDEWEEKQTKLQESVKELKKSLADCRKKEDGIKKRRKKYLKALIELSEELIKL</sequence>
<accession>A0A8K0JSN3</accession>
<feature type="non-terminal residue" evidence="3">
    <location>
        <position position="1"/>
    </location>
</feature>
<comment type="caution">
    <text evidence="3">The sequence shown here is derived from an EMBL/GenBank/DDBJ whole genome shotgun (WGS) entry which is preliminary data.</text>
</comment>
<feature type="coiled-coil region" evidence="1">
    <location>
        <begin position="45"/>
        <end position="152"/>
    </location>
</feature>
<evidence type="ECO:0000256" key="2">
    <source>
        <dbReference type="SAM" id="MobiDB-lite"/>
    </source>
</evidence>
<protein>
    <submittedName>
        <fullName evidence="3">Uncharacterized protein</fullName>
    </submittedName>
</protein>
<dbReference type="AlphaFoldDB" id="A0A8K0JSN3"/>
<evidence type="ECO:0000313" key="4">
    <source>
        <dbReference type="Proteomes" id="UP000792457"/>
    </source>
</evidence>
<dbReference type="Proteomes" id="UP000792457">
    <property type="component" value="Unassembled WGS sequence"/>
</dbReference>
<keyword evidence="4" id="KW-1185">Reference proteome</keyword>
<proteinExistence type="predicted"/>
<reference evidence="3" key="2">
    <citation type="submission" date="2017-10" db="EMBL/GenBank/DDBJ databases">
        <title>Ladona fulva Genome sequencing and assembly.</title>
        <authorList>
            <person name="Murali S."/>
            <person name="Richards S."/>
            <person name="Bandaranaike D."/>
            <person name="Bellair M."/>
            <person name="Blankenburg K."/>
            <person name="Chao H."/>
            <person name="Dinh H."/>
            <person name="Doddapaneni H."/>
            <person name="Dugan-Rocha S."/>
            <person name="Elkadiri S."/>
            <person name="Gnanaolivu R."/>
            <person name="Hernandez B."/>
            <person name="Skinner E."/>
            <person name="Javaid M."/>
            <person name="Lee S."/>
            <person name="Li M."/>
            <person name="Ming W."/>
            <person name="Munidasa M."/>
            <person name="Muniz J."/>
            <person name="Nguyen L."/>
            <person name="Hughes D."/>
            <person name="Osuji N."/>
            <person name="Pu L.-L."/>
            <person name="Puazo M."/>
            <person name="Qu C."/>
            <person name="Quiroz J."/>
            <person name="Raj R."/>
            <person name="Weissenberger G."/>
            <person name="Xin Y."/>
            <person name="Zou X."/>
            <person name="Han Y."/>
            <person name="Worley K."/>
            <person name="Muzny D."/>
            <person name="Gibbs R."/>
        </authorList>
    </citation>
    <scope>NUCLEOTIDE SEQUENCE</scope>
    <source>
        <strain evidence="3">Sampled in the wild</strain>
    </source>
</reference>
<name>A0A8K0JSN3_LADFU</name>
<reference evidence="3" key="1">
    <citation type="submission" date="2013-04" db="EMBL/GenBank/DDBJ databases">
        <authorList>
            <person name="Qu J."/>
            <person name="Murali S.C."/>
            <person name="Bandaranaike D."/>
            <person name="Bellair M."/>
            <person name="Blankenburg K."/>
            <person name="Chao H."/>
            <person name="Dinh H."/>
            <person name="Doddapaneni H."/>
            <person name="Downs B."/>
            <person name="Dugan-Rocha S."/>
            <person name="Elkadiri S."/>
            <person name="Gnanaolivu R.D."/>
            <person name="Hernandez B."/>
            <person name="Javaid M."/>
            <person name="Jayaseelan J.C."/>
            <person name="Lee S."/>
            <person name="Li M."/>
            <person name="Ming W."/>
            <person name="Munidasa M."/>
            <person name="Muniz J."/>
            <person name="Nguyen L."/>
            <person name="Ongeri F."/>
            <person name="Osuji N."/>
            <person name="Pu L.-L."/>
            <person name="Puazo M."/>
            <person name="Qu C."/>
            <person name="Quiroz J."/>
            <person name="Raj R."/>
            <person name="Weissenberger G."/>
            <person name="Xin Y."/>
            <person name="Zou X."/>
            <person name="Han Y."/>
            <person name="Richards S."/>
            <person name="Worley K."/>
            <person name="Muzny D."/>
            <person name="Gibbs R."/>
        </authorList>
    </citation>
    <scope>NUCLEOTIDE SEQUENCE</scope>
    <source>
        <strain evidence="3">Sampled in the wild</strain>
    </source>
</reference>